<feature type="domain" description="GH18" evidence="15">
    <location>
        <begin position="28"/>
        <end position="402"/>
    </location>
</feature>
<evidence type="ECO:0000256" key="8">
    <source>
        <dbReference type="ARBA" id="ARBA00023157"/>
    </source>
</evidence>
<sequence length="545" mass="61246">MTRMVYMGLGMMLLAAAAMAVMLPDRKARIVCYFSNWAIYRPGVGSYKIDDIPGDKCTHIVYSFIGVSNVTWDVLVLDQWNDVDNSGFANFTALKTKWPHIKTMLAIGGWGEGGKKYSQMAGVPARRTSLINDIIVYMNRYGFDGFDLDWEYPGATDRGGGSKDKDTFRDFVWVLRDAFNKEGKNWEISMAVPVAKFRLNEGYHVYELCESLDAIHVMTYDLRGNWVGYADVHSPLYKRPFDQYAYETLNVEDGLKLWVDYGCPKDKLIVGVPFYGRSFHLGSASNNGLKAPVKKWEGGGDKGPYTGAKGFLAYYEICEYIDPAKGGWTTKYDDVGKCPYAYKGTNWVGYEDVDSLKIKMDFIRREGYGGAMTWAIDMDDFKGLCGPVNPLITVLHDSMRDYIVPIAPKITTTTPSWWQWTTSGTRPTWTLSAKISSSTAMKIAIRKKHPPTIATQAPPVVTQAPAVVTQAPVVDNIIPDQTSHQMDCSKQEYFPHPNCSKYYRCVHGEPQEHSCKPGTVWDNEIQICNWPDAVKASGCQHQRGT</sequence>
<dbReference type="InterPro" id="IPR036508">
    <property type="entry name" value="Chitin-bd_dom_sf"/>
</dbReference>
<dbReference type="Gene3D" id="3.20.20.80">
    <property type="entry name" value="Glycosidases"/>
    <property type="match status" value="1"/>
</dbReference>
<dbReference type="FunFam" id="3.10.50.10:FF:000004">
    <property type="entry name" value="Chitinase 5"/>
    <property type="match status" value="1"/>
</dbReference>
<dbReference type="Pfam" id="PF00704">
    <property type="entry name" value="Glyco_hydro_18"/>
    <property type="match status" value="1"/>
</dbReference>
<evidence type="ECO:0000259" key="15">
    <source>
        <dbReference type="PROSITE" id="PS51910"/>
    </source>
</evidence>
<dbReference type="EC" id="3.2.1.14" evidence="3"/>
<keyword evidence="11" id="KW-0624">Polysaccharide degradation</keyword>
<evidence type="ECO:0000259" key="14">
    <source>
        <dbReference type="PROSITE" id="PS50940"/>
    </source>
</evidence>
<feature type="domain" description="Chitin-binding type-2" evidence="14">
    <location>
        <begin position="485"/>
        <end position="541"/>
    </location>
</feature>
<dbReference type="AlphaFoldDB" id="A0AAV2QBE7"/>
<dbReference type="PROSITE" id="PS01095">
    <property type="entry name" value="GH18_1"/>
    <property type="match status" value="1"/>
</dbReference>
<feature type="chain" id="PRO_5043898329" description="chitinase" evidence="13">
    <location>
        <begin position="21"/>
        <end position="545"/>
    </location>
</feature>
<evidence type="ECO:0000256" key="11">
    <source>
        <dbReference type="ARBA" id="ARBA00023326"/>
    </source>
</evidence>
<dbReference type="SUPFAM" id="SSF54556">
    <property type="entry name" value="Chitinase insertion domain"/>
    <property type="match status" value="1"/>
</dbReference>
<dbReference type="InterPro" id="IPR001579">
    <property type="entry name" value="Glyco_hydro_18_chit_AS"/>
</dbReference>
<evidence type="ECO:0000313" key="17">
    <source>
        <dbReference type="Proteomes" id="UP001497623"/>
    </source>
</evidence>
<evidence type="ECO:0000256" key="5">
    <source>
        <dbReference type="ARBA" id="ARBA00022729"/>
    </source>
</evidence>
<evidence type="ECO:0000256" key="10">
    <source>
        <dbReference type="ARBA" id="ARBA00023295"/>
    </source>
</evidence>
<dbReference type="SMART" id="SM00494">
    <property type="entry name" value="ChtBD2"/>
    <property type="match status" value="1"/>
</dbReference>
<evidence type="ECO:0000256" key="9">
    <source>
        <dbReference type="ARBA" id="ARBA00023277"/>
    </source>
</evidence>
<keyword evidence="17" id="KW-1185">Reference proteome</keyword>
<evidence type="ECO:0000256" key="2">
    <source>
        <dbReference type="ARBA" id="ARBA00009121"/>
    </source>
</evidence>
<keyword evidence="6 12" id="KW-0378">Hydrolase</keyword>
<evidence type="ECO:0000256" key="6">
    <source>
        <dbReference type="ARBA" id="ARBA00022801"/>
    </source>
</evidence>
<dbReference type="FunFam" id="2.170.140.10:FF:000004">
    <property type="entry name" value="Chitinase 5"/>
    <property type="match status" value="1"/>
</dbReference>
<dbReference type="PROSITE" id="PS51910">
    <property type="entry name" value="GH18_2"/>
    <property type="match status" value="1"/>
</dbReference>
<evidence type="ECO:0000256" key="3">
    <source>
        <dbReference type="ARBA" id="ARBA00012729"/>
    </source>
</evidence>
<feature type="signal peptide" evidence="13">
    <location>
        <begin position="1"/>
        <end position="20"/>
    </location>
</feature>
<comment type="caution">
    <text evidence="16">The sequence shown here is derived from an EMBL/GenBank/DDBJ whole genome shotgun (WGS) entry which is preliminary data.</text>
</comment>
<keyword evidence="8" id="KW-1015">Disulfide bond</keyword>
<name>A0AAV2QBE7_MEGNR</name>
<accession>A0AAV2QBE7</accession>
<evidence type="ECO:0000313" key="16">
    <source>
        <dbReference type="EMBL" id="CAL4075704.1"/>
    </source>
</evidence>
<keyword evidence="10 12" id="KW-0326">Glycosidase</keyword>
<dbReference type="InterPro" id="IPR050314">
    <property type="entry name" value="Glycosyl_Hydrlase_18"/>
</dbReference>
<keyword evidence="4" id="KW-0147">Chitin-binding</keyword>
<dbReference type="FunFam" id="3.20.20.80:FF:000144">
    <property type="entry name" value="Chitinase"/>
    <property type="match status" value="1"/>
</dbReference>
<comment type="similarity">
    <text evidence="2">Belongs to the glycosyl hydrolase 18 family. Chitinase class II subfamily.</text>
</comment>
<evidence type="ECO:0000256" key="4">
    <source>
        <dbReference type="ARBA" id="ARBA00022669"/>
    </source>
</evidence>
<dbReference type="Pfam" id="PF01607">
    <property type="entry name" value="CBM_14"/>
    <property type="match status" value="1"/>
</dbReference>
<organism evidence="16 17">
    <name type="scientific">Meganyctiphanes norvegica</name>
    <name type="common">Northern krill</name>
    <name type="synonym">Thysanopoda norvegica</name>
    <dbReference type="NCBI Taxonomy" id="48144"/>
    <lineage>
        <taxon>Eukaryota</taxon>
        <taxon>Metazoa</taxon>
        <taxon>Ecdysozoa</taxon>
        <taxon>Arthropoda</taxon>
        <taxon>Crustacea</taxon>
        <taxon>Multicrustacea</taxon>
        <taxon>Malacostraca</taxon>
        <taxon>Eumalacostraca</taxon>
        <taxon>Eucarida</taxon>
        <taxon>Euphausiacea</taxon>
        <taxon>Euphausiidae</taxon>
        <taxon>Meganyctiphanes</taxon>
    </lineage>
</organism>
<dbReference type="Gene3D" id="3.10.50.10">
    <property type="match status" value="1"/>
</dbReference>
<evidence type="ECO:0000256" key="1">
    <source>
        <dbReference type="ARBA" id="ARBA00000822"/>
    </source>
</evidence>
<dbReference type="SMART" id="SM00636">
    <property type="entry name" value="Glyco_18"/>
    <property type="match status" value="1"/>
</dbReference>
<dbReference type="PROSITE" id="PS50940">
    <property type="entry name" value="CHIT_BIND_II"/>
    <property type="match status" value="1"/>
</dbReference>
<keyword evidence="7" id="KW-0146">Chitin degradation</keyword>
<keyword evidence="9" id="KW-0119">Carbohydrate metabolism</keyword>
<gene>
    <name evidence="16" type="ORF">MNOR_LOCUS9869</name>
</gene>
<evidence type="ECO:0000256" key="13">
    <source>
        <dbReference type="SAM" id="SignalP"/>
    </source>
</evidence>
<dbReference type="PANTHER" id="PTHR11177">
    <property type="entry name" value="CHITINASE"/>
    <property type="match status" value="1"/>
</dbReference>
<dbReference type="InterPro" id="IPR017853">
    <property type="entry name" value="GH"/>
</dbReference>
<dbReference type="SUPFAM" id="SSF57625">
    <property type="entry name" value="Invertebrate chitin-binding proteins"/>
    <property type="match status" value="1"/>
</dbReference>
<keyword evidence="5 13" id="KW-0732">Signal</keyword>
<dbReference type="PANTHER" id="PTHR11177:SF144">
    <property type="entry name" value="CHITINASE 5"/>
    <property type="match status" value="1"/>
</dbReference>
<reference evidence="16 17" key="1">
    <citation type="submission" date="2024-05" db="EMBL/GenBank/DDBJ databases">
        <authorList>
            <person name="Wallberg A."/>
        </authorList>
    </citation>
    <scope>NUCLEOTIDE SEQUENCE [LARGE SCALE GENOMIC DNA]</scope>
</reference>
<dbReference type="GO" id="GO:0005576">
    <property type="term" value="C:extracellular region"/>
    <property type="evidence" value="ECO:0007669"/>
    <property type="project" value="InterPro"/>
</dbReference>
<dbReference type="Proteomes" id="UP001497623">
    <property type="component" value="Unassembled WGS sequence"/>
</dbReference>
<dbReference type="GO" id="GO:0008061">
    <property type="term" value="F:chitin binding"/>
    <property type="evidence" value="ECO:0007669"/>
    <property type="project" value="UniProtKB-KW"/>
</dbReference>
<dbReference type="InterPro" id="IPR001223">
    <property type="entry name" value="Glyco_hydro18_cat"/>
</dbReference>
<dbReference type="InterPro" id="IPR011583">
    <property type="entry name" value="Chitinase_II/V-like_cat"/>
</dbReference>
<dbReference type="InterPro" id="IPR002557">
    <property type="entry name" value="Chitin-bd_dom"/>
</dbReference>
<dbReference type="SUPFAM" id="SSF51445">
    <property type="entry name" value="(Trans)glycosidases"/>
    <property type="match status" value="1"/>
</dbReference>
<evidence type="ECO:0000256" key="12">
    <source>
        <dbReference type="RuleBase" id="RU000489"/>
    </source>
</evidence>
<evidence type="ECO:0000256" key="7">
    <source>
        <dbReference type="ARBA" id="ARBA00023024"/>
    </source>
</evidence>
<proteinExistence type="inferred from homology"/>
<dbReference type="EMBL" id="CAXKWB010004864">
    <property type="protein sequence ID" value="CAL4075704.1"/>
    <property type="molecule type" value="Genomic_DNA"/>
</dbReference>
<dbReference type="Gene3D" id="2.170.140.10">
    <property type="entry name" value="Chitin binding domain"/>
    <property type="match status" value="1"/>
</dbReference>
<comment type="catalytic activity">
    <reaction evidence="1">
        <text>Random endo-hydrolysis of N-acetyl-beta-D-glucosaminide (1-&gt;4)-beta-linkages in chitin and chitodextrins.</text>
        <dbReference type="EC" id="3.2.1.14"/>
    </reaction>
</comment>
<protein>
    <recommendedName>
        <fullName evidence="3">chitinase</fullName>
        <ecNumber evidence="3">3.2.1.14</ecNumber>
    </recommendedName>
</protein>
<dbReference type="GO" id="GO:0008843">
    <property type="term" value="F:endochitinase activity"/>
    <property type="evidence" value="ECO:0007669"/>
    <property type="project" value="UniProtKB-EC"/>
</dbReference>
<dbReference type="GO" id="GO:0000272">
    <property type="term" value="P:polysaccharide catabolic process"/>
    <property type="evidence" value="ECO:0007669"/>
    <property type="project" value="UniProtKB-KW"/>
</dbReference>
<dbReference type="GO" id="GO:0006032">
    <property type="term" value="P:chitin catabolic process"/>
    <property type="evidence" value="ECO:0007669"/>
    <property type="project" value="UniProtKB-KW"/>
</dbReference>
<dbReference type="InterPro" id="IPR029070">
    <property type="entry name" value="Chitinase_insertion_sf"/>
</dbReference>